<dbReference type="EMBL" id="VASG01000009">
    <property type="protein sequence ID" value="TLP70029.1"/>
    <property type="molecule type" value="Genomic_DNA"/>
</dbReference>
<evidence type="ECO:0008006" key="3">
    <source>
        <dbReference type="Google" id="ProtNLM"/>
    </source>
</evidence>
<reference evidence="2" key="2">
    <citation type="submission" date="2019-06" db="EMBL/GenBank/DDBJ databases">
        <title>AzeR, a transcriptional regulator that responds to azelaic acid in Pseudomonas nitroreducens.</title>
        <authorList>
            <person name="Bez C."/>
            <person name="Javvadi S.G."/>
            <person name="Bertani I."/>
            <person name="Devescovi G."/>
            <person name="Studholme D.J."/>
            <person name="Geller A."/>
            <person name="Levy A."/>
            <person name="Venturi V."/>
        </authorList>
    </citation>
    <scope>NUCLEOTIDE SEQUENCE [LARGE SCALE GENOMIC DNA]</scope>
    <source>
        <strain evidence="2">DSM 9128</strain>
    </source>
</reference>
<name>A0A5R8ZUG2_PSENT</name>
<dbReference type="RefSeq" id="WP_138216612.1">
    <property type="nucleotide sequence ID" value="NZ_VASG01000009.1"/>
</dbReference>
<organism evidence="1 2">
    <name type="scientific">Pseudomonas nitroreducens</name>
    <dbReference type="NCBI Taxonomy" id="46680"/>
    <lineage>
        <taxon>Bacteria</taxon>
        <taxon>Pseudomonadati</taxon>
        <taxon>Pseudomonadota</taxon>
        <taxon>Gammaproteobacteria</taxon>
        <taxon>Pseudomonadales</taxon>
        <taxon>Pseudomonadaceae</taxon>
        <taxon>Pseudomonas</taxon>
    </lineage>
</organism>
<accession>A0A5R8ZUG2</accession>
<dbReference type="Proteomes" id="UP000307510">
    <property type="component" value="Unassembled WGS sequence"/>
</dbReference>
<evidence type="ECO:0000313" key="2">
    <source>
        <dbReference type="Proteomes" id="UP000307510"/>
    </source>
</evidence>
<comment type="caution">
    <text evidence="1">The sequence shown here is derived from an EMBL/GenBank/DDBJ whole genome shotgun (WGS) entry which is preliminary data.</text>
</comment>
<sequence>MSLFIDSLKLRLLLLASIPLLRRAERRSARLRELLHEDSFVLQIRTGDGVGGYYQLRGGVLSLHRGEHRRPDFVQHWQRSADALRVMLSRDETDMLRAVEGGQCQLQGRFAVALWFNEAMKIARAA</sequence>
<reference evidence="1 2" key="1">
    <citation type="submission" date="2019-05" db="EMBL/GenBank/DDBJ databases">
        <authorList>
            <person name="Moore K."/>
            <person name="O'Neill P."/>
            <person name="Farbos A."/>
            <person name="Studholme D.J."/>
        </authorList>
    </citation>
    <scope>NUCLEOTIDE SEQUENCE [LARGE SCALE GENOMIC DNA]</scope>
    <source>
        <strain evidence="1 2">DSM 9128</strain>
    </source>
</reference>
<evidence type="ECO:0000313" key="1">
    <source>
        <dbReference type="EMBL" id="TLP70029.1"/>
    </source>
</evidence>
<gene>
    <name evidence="1" type="ORF">FEA48_27385</name>
</gene>
<protein>
    <recommendedName>
        <fullName evidence="3">SCP2 sterol-binding domain-containing protein</fullName>
    </recommendedName>
</protein>
<dbReference type="AlphaFoldDB" id="A0A5R8ZUG2"/>
<proteinExistence type="predicted"/>